<evidence type="ECO:0000256" key="1">
    <source>
        <dbReference type="SAM" id="SignalP"/>
    </source>
</evidence>
<evidence type="ECO:0000313" key="2">
    <source>
        <dbReference type="EMBL" id="KAL1493815.1"/>
    </source>
</evidence>
<dbReference type="PANTHER" id="PTHR11257">
    <property type="entry name" value="CHEMOSENSORY PROTEIN-RELATED"/>
    <property type="match status" value="1"/>
</dbReference>
<dbReference type="Proteomes" id="UP001566132">
    <property type="component" value="Unassembled WGS sequence"/>
</dbReference>
<gene>
    <name evidence="2" type="ORF">ABEB36_009501</name>
</gene>
<dbReference type="AlphaFoldDB" id="A0ABD1EGJ8"/>
<dbReference type="EMBL" id="JBDJPC010000007">
    <property type="protein sequence ID" value="KAL1493815.1"/>
    <property type="molecule type" value="Genomic_DNA"/>
</dbReference>
<dbReference type="InterPro" id="IPR005055">
    <property type="entry name" value="A10/PebIII"/>
</dbReference>
<dbReference type="InterPro" id="IPR036682">
    <property type="entry name" value="OS_D_A10/PebIII_sf"/>
</dbReference>
<organism evidence="2 3">
    <name type="scientific">Hypothenemus hampei</name>
    <name type="common">Coffee berry borer</name>
    <dbReference type="NCBI Taxonomy" id="57062"/>
    <lineage>
        <taxon>Eukaryota</taxon>
        <taxon>Metazoa</taxon>
        <taxon>Ecdysozoa</taxon>
        <taxon>Arthropoda</taxon>
        <taxon>Hexapoda</taxon>
        <taxon>Insecta</taxon>
        <taxon>Pterygota</taxon>
        <taxon>Neoptera</taxon>
        <taxon>Endopterygota</taxon>
        <taxon>Coleoptera</taxon>
        <taxon>Polyphaga</taxon>
        <taxon>Cucujiformia</taxon>
        <taxon>Curculionidae</taxon>
        <taxon>Scolytinae</taxon>
        <taxon>Hypothenemus</taxon>
    </lineage>
</organism>
<reference evidence="2 3" key="1">
    <citation type="submission" date="2024-05" db="EMBL/GenBank/DDBJ databases">
        <title>Genetic variation in Jamaican populations of the coffee berry borer (Hypothenemus hampei).</title>
        <authorList>
            <person name="Errbii M."/>
            <person name="Myrie A."/>
        </authorList>
    </citation>
    <scope>NUCLEOTIDE SEQUENCE [LARGE SCALE GENOMIC DNA]</scope>
    <source>
        <strain evidence="2">JA-Hopewell-2020-01-JO</strain>
        <tissue evidence="2">Whole body</tissue>
    </source>
</reference>
<proteinExistence type="predicted"/>
<dbReference type="Pfam" id="PF03392">
    <property type="entry name" value="OS-D"/>
    <property type="match status" value="1"/>
</dbReference>
<keyword evidence="1" id="KW-0732">Signal</keyword>
<keyword evidence="3" id="KW-1185">Reference proteome</keyword>
<accession>A0ABD1EGJ8</accession>
<evidence type="ECO:0000313" key="3">
    <source>
        <dbReference type="Proteomes" id="UP001566132"/>
    </source>
</evidence>
<dbReference type="SUPFAM" id="SSF100910">
    <property type="entry name" value="Chemosensory protein Csp2"/>
    <property type="match status" value="1"/>
</dbReference>
<feature type="chain" id="PRO_5044880227" evidence="1">
    <location>
        <begin position="16"/>
        <end position="131"/>
    </location>
</feature>
<name>A0ABD1EGJ8_HYPHA</name>
<comment type="caution">
    <text evidence="2">The sequence shown here is derived from an EMBL/GenBank/DDBJ whole genome shotgun (WGS) entry which is preliminary data.</text>
</comment>
<sequence length="131" mass="15177">MAAFLVIFLIGVCAGQVAIGVEEKYTTKYDNVDFSEIIASERLLSNYVNCLLDRGKCTPDASELKRLLPDALETNCTKCSEAQKNGVFSVIKHLVKNEREWWDELESKYDPDRKYREKFREMYAKEGIYFD</sequence>
<protein>
    <submittedName>
        <fullName evidence="2">Uncharacterized protein</fullName>
    </submittedName>
</protein>
<feature type="signal peptide" evidence="1">
    <location>
        <begin position="1"/>
        <end position="15"/>
    </location>
</feature>
<dbReference type="Gene3D" id="1.10.2080.10">
    <property type="entry name" value="Insect odorant-binding protein A10/Ejaculatory bulb-specific protein 3"/>
    <property type="match status" value="1"/>
</dbReference>
<dbReference type="PANTHER" id="PTHR11257:SF12">
    <property type="entry name" value="EJACULATORY BULB-SPECIFIC PROTEIN 3-RELATED"/>
    <property type="match status" value="1"/>
</dbReference>